<keyword evidence="4" id="KW-0645">Protease</keyword>
<feature type="transmembrane region" description="Helical" evidence="2">
    <location>
        <begin position="164"/>
        <end position="183"/>
    </location>
</feature>
<feature type="transmembrane region" description="Helical" evidence="2">
    <location>
        <begin position="248"/>
        <end position="270"/>
    </location>
</feature>
<keyword evidence="4" id="KW-0482">Metalloprotease</keyword>
<keyword evidence="2" id="KW-1133">Transmembrane helix</keyword>
<evidence type="ECO:0000313" key="5">
    <source>
        <dbReference type="Proteomes" id="UP000777774"/>
    </source>
</evidence>
<evidence type="ECO:0000256" key="2">
    <source>
        <dbReference type="SAM" id="Phobius"/>
    </source>
</evidence>
<protein>
    <submittedName>
        <fullName evidence="4">CPBP family intramembrane metalloprotease</fullName>
    </submittedName>
</protein>
<evidence type="ECO:0000259" key="3">
    <source>
        <dbReference type="Pfam" id="PF02517"/>
    </source>
</evidence>
<feature type="region of interest" description="Disordered" evidence="1">
    <location>
        <begin position="280"/>
        <end position="306"/>
    </location>
</feature>
<dbReference type="EMBL" id="JAAXOY010000269">
    <property type="protein sequence ID" value="NKY40083.1"/>
    <property type="molecule type" value="Genomic_DNA"/>
</dbReference>
<feature type="transmembrane region" description="Helical" evidence="2">
    <location>
        <begin position="62"/>
        <end position="88"/>
    </location>
</feature>
<dbReference type="Proteomes" id="UP000777774">
    <property type="component" value="Unassembled WGS sequence"/>
</dbReference>
<feature type="transmembrane region" description="Helical" evidence="2">
    <location>
        <begin position="21"/>
        <end position="42"/>
    </location>
</feature>
<evidence type="ECO:0000313" key="4">
    <source>
        <dbReference type="EMBL" id="NKY40083.1"/>
    </source>
</evidence>
<dbReference type="InterPro" id="IPR052710">
    <property type="entry name" value="CAAX_protease"/>
</dbReference>
<dbReference type="InterPro" id="IPR003675">
    <property type="entry name" value="Rce1/LyrA-like_dom"/>
</dbReference>
<name>A0ABX1K521_9CELL</name>
<dbReference type="PANTHER" id="PTHR36435:SF1">
    <property type="entry name" value="CAAX AMINO TERMINAL PROTEASE FAMILY PROTEIN"/>
    <property type="match status" value="1"/>
</dbReference>
<dbReference type="PANTHER" id="PTHR36435">
    <property type="entry name" value="SLR1288 PROTEIN"/>
    <property type="match status" value="1"/>
</dbReference>
<feature type="transmembrane region" description="Helical" evidence="2">
    <location>
        <begin position="189"/>
        <end position="208"/>
    </location>
</feature>
<sequence>MTSTPRAPRSRWQAFWDRGGIGRAVLVAAAYLALYVAGGLLVGRLFGDRVDADDLFSSAESVVFGLLVPLVLGAVALVAFVTSVRWWGPLFGAQPVRGRRWMWIAPVLVVVPVVLRLLGIDYGAYAAGVVAVTLLAGLFVGFVEELLTRGLVVKMLRDSGRSEWVVMVVSSLVFALLHSVNLLSGMSLTTVGVTVVYTFAFGVAMYLTLRVTGSLLWPVLLHGLFDPTLFLATGGIDRTAEGTAANPLLTLAGPFNMLFIVLGVVALFLARAVNARRTDAAPGTATRGGTSPDATGPEPAADRPVA</sequence>
<gene>
    <name evidence="4" type="ORF">HGA02_11235</name>
</gene>
<keyword evidence="4" id="KW-0378">Hydrolase</keyword>
<reference evidence="4 5" key="1">
    <citation type="submission" date="2020-04" db="EMBL/GenBank/DDBJ databases">
        <title>MicrobeNet Type strains.</title>
        <authorList>
            <person name="Nicholson A.C."/>
        </authorList>
    </citation>
    <scope>NUCLEOTIDE SEQUENCE [LARGE SCALE GENOMIC DNA]</scope>
    <source>
        <strain evidence="4 5">ATCC BAA-787</strain>
    </source>
</reference>
<keyword evidence="2" id="KW-0812">Transmembrane</keyword>
<dbReference type="Pfam" id="PF02517">
    <property type="entry name" value="Rce1-like"/>
    <property type="match status" value="1"/>
</dbReference>
<accession>A0ABX1K521</accession>
<feature type="transmembrane region" description="Helical" evidence="2">
    <location>
        <begin position="124"/>
        <end position="143"/>
    </location>
</feature>
<feature type="domain" description="CAAX prenyl protease 2/Lysostaphin resistance protein A-like" evidence="3">
    <location>
        <begin position="129"/>
        <end position="226"/>
    </location>
</feature>
<feature type="transmembrane region" description="Helical" evidence="2">
    <location>
        <begin position="215"/>
        <end position="236"/>
    </location>
</feature>
<organism evidence="4 5">
    <name type="scientific">Cellulomonas septica</name>
    <dbReference type="NCBI Taxonomy" id="285080"/>
    <lineage>
        <taxon>Bacteria</taxon>
        <taxon>Bacillati</taxon>
        <taxon>Actinomycetota</taxon>
        <taxon>Actinomycetes</taxon>
        <taxon>Micrococcales</taxon>
        <taxon>Cellulomonadaceae</taxon>
        <taxon>Cellulomonas</taxon>
    </lineage>
</organism>
<dbReference type="GO" id="GO:0008237">
    <property type="term" value="F:metallopeptidase activity"/>
    <property type="evidence" value="ECO:0007669"/>
    <property type="project" value="UniProtKB-KW"/>
</dbReference>
<keyword evidence="5" id="KW-1185">Reference proteome</keyword>
<proteinExistence type="predicted"/>
<comment type="caution">
    <text evidence="4">The sequence shown here is derived from an EMBL/GenBank/DDBJ whole genome shotgun (WGS) entry which is preliminary data.</text>
</comment>
<keyword evidence="2" id="KW-0472">Membrane</keyword>
<evidence type="ECO:0000256" key="1">
    <source>
        <dbReference type="SAM" id="MobiDB-lite"/>
    </source>
</evidence>
<feature type="transmembrane region" description="Helical" evidence="2">
    <location>
        <begin position="100"/>
        <end position="118"/>
    </location>
</feature>
<dbReference type="RefSeq" id="WP_168679083.1">
    <property type="nucleotide sequence ID" value="NZ_JAAXOY010000269.1"/>
</dbReference>